<sequence>MLDLSKLIEGKNLTEAEEKVLRYIIDHIDDVTKMGVRTIAKNNYTSTSTIMRLTKKLGYAGFVDMYYRLLPLVKSAESGEYENTDFINSFFSNSLLQNYNYQQLKEFAKVLYQENEKFIFIYATGFSAIIAEYIYKKLLVLGKKCILASGMDSVGVFENNLDYIGCLLVVSRSGETKQVLDKVKTAKENNIFTISFTNDTESSINKLADIKLKVEDSNKLDDRNMLPNTFFPSLLMIVEVLVYEYHKILLKETKDNRQ</sequence>
<dbReference type="Pfam" id="PF01380">
    <property type="entry name" value="SIS"/>
    <property type="match status" value="1"/>
</dbReference>
<dbReference type="CDD" id="cd05013">
    <property type="entry name" value="SIS_RpiR"/>
    <property type="match status" value="1"/>
</dbReference>
<evidence type="ECO:0000259" key="5">
    <source>
        <dbReference type="PROSITE" id="PS51464"/>
    </source>
</evidence>
<dbReference type="OrthoDB" id="6590756at2"/>
<dbReference type="Gene3D" id="3.40.50.10490">
    <property type="entry name" value="Glucose-6-phosphate isomerase like protein, domain 1"/>
    <property type="match status" value="1"/>
</dbReference>
<dbReference type="InterPro" id="IPR047640">
    <property type="entry name" value="RpiR-like"/>
</dbReference>
<dbReference type="InterPro" id="IPR009057">
    <property type="entry name" value="Homeodomain-like_sf"/>
</dbReference>
<dbReference type="Proteomes" id="UP000198806">
    <property type="component" value="Unassembled WGS sequence"/>
</dbReference>
<dbReference type="Pfam" id="PF01418">
    <property type="entry name" value="HTH_6"/>
    <property type="match status" value="1"/>
</dbReference>
<reference evidence="6 7" key="1">
    <citation type="submission" date="2016-10" db="EMBL/GenBank/DDBJ databases">
        <authorList>
            <person name="de Groot N.N."/>
        </authorList>
    </citation>
    <scope>NUCLEOTIDE SEQUENCE [LARGE SCALE GENOMIC DNA]</scope>
    <source>
        <strain evidence="6 7">DSM 1283</strain>
    </source>
</reference>
<dbReference type="GO" id="GO:1901135">
    <property type="term" value="P:carbohydrate derivative metabolic process"/>
    <property type="evidence" value="ECO:0007669"/>
    <property type="project" value="InterPro"/>
</dbReference>
<evidence type="ECO:0000256" key="3">
    <source>
        <dbReference type="ARBA" id="ARBA00023163"/>
    </source>
</evidence>
<evidence type="ECO:0000259" key="4">
    <source>
        <dbReference type="PROSITE" id="PS51071"/>
    </source>
</evidence>
<protein>
    <submittedName>
        <fullName evidence="6">DNA-binding transcriptional regulator, MurR/RpiR family, contains HTH and SIS domains</fullName>
    </submittedName>
</protein>
<dbReference type="GO" id="GO:0003677">
    <property type="term" value="F:DNA binding"/>
    <property type="evidence" value="ECO:0007669"/>
    <property type="project" value="UniProtKB-KW"/>
</dbReference>
<dbReference type="InterPro" id="IPR036388">
    <property type="entry name" value="WH-like_DNA-bd_sf"/>
</dbReference>
<dbReference type="GO" id="GO:0097367">
    <property type="term" value="F:carbohydrate derivative binding"/>
    <property type="evidence" value="ECO:0007669"/>
    <property type="project" value="InterPro"/>
</dbReference>
<keyword evidence="2 6" id="KW-0238">DNA-binding</keyword>
<proteinExistence type="predicted"/>
<dbReference type="STRING" id="1527.SAMN04489757_1666"/>
<name>A0A1I5J4J2_9FIRM</name>
<dbReference type="PROSITE" id="PS51464">
    <property type="entry name" value="SIS"/>
    <property type="match status" value="1"/>
</dbReference>
<evidence type="ECO:0000313" key="6">
    <source>
        <dbReference type="EMBL" id="SFO67559.1"/>
    </source>
</evidence>
<evidence type="ECO:0000256" key="2">
    <source>
        <dbReference type="ARBA" id="ARBA00023125"/>
    </source>
</evidence>
<dbReference type="Gene3D" id="1.10.10.10">
    <property type="entry name" value="Winged helix-like DNA-binding domain superfamily/Winged helix DNA-binding domain"/>
    <property type="match status" value="1"/>
</dbReference>
<evidence type="ECO:0000256" key="1">
    <source>
        <dbReference type="ARBA" id="ARBA00023015"/>
    </source>
</evidence>
<dbReference type="InterPro" id="IPR000281">
    <property type="entry name" value="HTH_RpiR"/>
</dbReference>
<accession>A0A1I5J4J2</accession>
<dbReference type="PROSITE" id="PS51071">
    <property type="entry name" value="HTH_RPIR"/>
    <property type="match status" value="1"/>
</dbReference>
<dbReference type="InterPro" id="IPR035472">
    <property type="entry name" value="RpiR-like_SIS"/>
</dbReference>
<keyword evidence="7" id="KW-1185">Reference proteome</keyword>
<dbReference type="InterPro" id="IPR046348">
    <property type="entry name" value="SIS_dom_sf"/>
</dbReference>
<dbReference type="EMBL" id="FOWD01000066">
    <property type="protein sequence ID" value="SFO67559.1"/>
    <property type="molecule type" value="Genomic_DNA"/>
</dbReference>
<evidence type="ECO:0000313" key="7">
    <source>
        <dbReference type="Proteomes" id="UP000198806"/>
    </source>
</evidence>
<dbReference type="SUPFAM" id="SSF46689">
    <property type="entry name" value="Homeodomain-like"/>
    <property type="match status" value="1"/>
</dbReference>
<dbReference type="PANTHER" id="PTHR30514:SF21">
    <property type="entry name" value="RPIR-FAMILY TRANSCRIPTIONAL REGULATOR"/>
    <property type="match status" value="1"/>
</dbReference>
<dbReference type="GO" id="GO:0003700">
    <property type="term" value="F:DNA-binding transcription factor activity"/>
    <property type="evidence" value="ECO:0007669"/>
    <property type="project" value="InterPro"/>
</dbReference>
<organism evidence="6 7">
    <name type="scientific">Anaerocolumna aminovalerica</name>
    <dbReference type="NCBI Taxonomy" id="1527"/>
    <lineage>
        <taxon>Bacteria</taxon>
        <taxon>Bacillati</taxon>
        <taxon>Bacillota</taxon>
        <taxon>Clostridia</taxon>
        <taxon>Lachnospirales</taxon>
        <taxon>Lachnospiraceae</taxon>
        <taxon>Anaerocolumna</taxon>
    </lineage>
</organism>
<dbReference type="AlphaFoldDB" id="A0A1I5J4J2"/>
<keyword evidence="1" id="KW-0805">Transcription regulation</keyword>
<gene>
    <name evidence="6" type="ORF">SAMN04489757_1666</name>
</gene>
<dbReference type="PANTHER" id="PTHR30514">
    <property type="entry name" value="GLUCOKINASE"/>
    <property type="match status" value="1"/>
</dbReference>
<keyword evidence="3" id="KW-0804">Transcription</keyword>
<feature type="domain" description="SIS" evidence="5">
    <location>
        <begin position="107"/>
        <end position="251"/>
    </location>
</feature>
<dbReference type="InterPro" id="IPR001347">
    <property type="entry name" value="SIS_dom"/>
</dbReference>
<dbReference type="RefSeq" id="WP_091689282.1">
    <property type="nucleotide sequence ID" value="NZ_BAABFM010000009.1"/>
</dbReference>
<dbReference type="SUPFAM" id="SSF53697">
    <property type="entry name" value="SIS domain"/>
    <property type="match status" value="1"/>
</dbReference>
<feature type="domain" description="HTH rpiR-type" evidence="4">
    <location>
        <begin position="1"/>
        <end position="76"/>
    </location>
</feature>